<dbReference type="SUPFAM" id="SSF51695">
    <property type="entry name" value="PLC-like phosphodiesterases"/>
    <property type="match status" value="1"/>
</dbReference>
<evidence type="ECO:0000256" key="1">
    <source>
        <dbReference type="SAM" id="SignalP"/>
    </source>
</evidence>
<sequence>MHFSYILSAIALATSVTAQQQACNGYSALCAKPYNQLVSACTHNAYAFSPPGGIATNQVNDIPTQLNDGIRAFMLDAYNLPSGDTTDIQLCHTTCNLLDGGPLSKTLGQIKAFMDKNPNEVITILWENSQNLTPARFQTVYAAAGLVAYSHAQIPGAAAWPTLSQMISSGKRLVSFIDSGAAATVPWLMAEYDFVFETPYNIVTGSPYPCTIDRPKGQKKPMYVLNHFVSGQFSLGSNTISIPQPKIANVTNAAELADHVTNCQKVLKQTPNFIAVDFYEKGDLMKVVAQANGVKWNGKNSTDPASGSGSDSGSGSKNSAVGSYLVNAKALGMAVVMAVGLAAL</sequence>
<dbReference type="AlphaFoldDB" id="A0A9P5S9W7"/>
<dbReference type="EMBL" id="JAAAUY010001343">
    <property type="protein sequence ID" value="KAF9323186.1"/>
    <property type="molecule type" value="Genomic_DNA"/>
</dbReference>
<proteinExistence type="predicted"/>
<evidence type="ECO:0008006" key="4">
    <source>
        <dbReference type="Google" id="ProtNLM"/>
    </source>
</evidence>
<keyword evidence="3" id="KW-1185">Reference proteome</keyword>
<evidence type="ECO:0000313" key="2">
    <source>
        <dbReference type="EMBL" id="KAF9323186.1"/>
    </source>
</evidence>
<keyword evidence="1" id="KW-0732">Signal</keyword>
<accession>A0A9P5S9W7</accession>
<dbReference type="PANTHER" id="PTHR13593:SF140">
    <property type="entry name" value="PLC-LIKE PHOSPHODIESTERASE"/>
    <property type="match status" value="1"/>
</dbReference>
<organism evidence="2 3">
    <name type="scientific">Podila minutissima</name>
    <dbReference type="NCBI Taxonomy" id="64525"/>
    <lineage>
        <taxon>Eukaryota</taxon>
        <taxon>Fungi</taxon>
        <taxon>Fungi incertae sedis</taxon>
        <taxon>Mucoromycota</taxon>
        <taxon>Mortierellomycotina</taxon>
        <taxon>Mortierellomycetes</taxon>
        <taxon>Mortierellales</taxon>
        <taxon>Mortierellaceae</taxon>
        <taxon>Podila</taxon>
    </lineage>
</organism>
<feature type="signal peptide" evidence="1">
    <location>
        <begin position="1"/>
        <end position="18"/>
    </location>
</feature>
<comment type="caution">
    <text evidence="2">The sequence shown here is derived from an EMBL/GenBank/DDBJ whole genome shotgun (WGS) entry which is preliminary data.</text>
</comment>
<dbReference type="Gene3D" id="3.20.20.190">
    <property type="entry name" value="Phosphatidylinositol (PI) phosphodiesterase"/>
    <property type="match status" value="1"/>
</dbReference>
<evidence type="ECO:0000313" key="3">
    <source>
        <dbReference type="Proteomes" id="UP000696485"/>
    </source>
</evidence>
<dbReference type="GO" id="GO:0008081">
    <property type="term" value="F:phosphoric diester hydrolase activity"/>
    <property type="evidence" value="ECO:0007669"/>
    <property type="project" value="InterPro"/>
</dbReference>
<feature type="chain" id="PRO_5040357313" description="PLC-like phosphodiesterase" evidence="1">
    <location>
        <begin position="19"/>
        <end position="344"/>
    </location>
</feature>
<dbReference type="GO" id="GO:0006629">
    <property type="term" value="P:lipid metabolic process"/>
    <property type="evidence" value="ECO:0007669"/>
    <property type="project" value="InterPro"/>
</dbReference>
<reference evidence="2" key="1">
    <citation type="journal article" date="2020" name="Fungal Divers.">
        <title>Resolving the Mortierellaceae phylogeny through synthesis of multi-gene phylogenetics and phylogenomics.</title>
        <authorList>
            <person name="Vandepol N."/>
            <person name="Liber J."/>
            <person name="Desiro A."/>
            <person name="Na H."/>
            <person name="Kennedy M."/>
            <person name="Barry K."/>
            <person name="Grigoriev I.V."/>
            <person name="Miller A.N."/>
            <person name="O'Donnell K."/>
            <person name="Stajich J.E."/>
            <person name="Bonito G."/>
        </authorList>
    </citation>
    <scope>NUCLEOTIDE SEQUENCE</scope>
    <source>
        <strain evidence="2">NVP1</strain>
    </source>
</reference>
<gene>
    <name evidence="2" type="ORF">BG006_001694</name>
</gene>
<dbReference type="InterPro" id="IPR051057">
    <property type="entry name" value="PI-PLC_domain"/>
</dbReference>
<protein>
    <recommendedName>
        <fullName evidence="4">PLC-like phosphodiesterase</fullName>
    </recommendedName>
</protein>
<name>A0A9P5S9W7_9FUNG</name>
<dbReference type="Proteomes" id="UP000696485">
    <property type="component" value="Unassembled WGS sequence"/>
</dbReference>
<dbReference type="Pfam" id="PF26146">
    <property type="entry name" value="PI-PLC_X"/>
    <property type="match status" value="1"/>
</dbReference>
<dbReference type="InterPro" id="IPR017946">
    <property type="entry name" value="PLC-like_Pdiesterase_TIM-brl"/>
</dbReference>
<dbReference type="PANTHER" id="PTHR13593">
    <property type="match status" value="1"/>
</dbReference>